<dbReference type="AlphaFoldDB" id="A0A448XE19"/>
<name>A0A448XE19_9PLAT</name>
<comment type="caution">
    <text evidence="1">The sequence shown here is derived from an EMBL/GenBank/DDBJ whole genome shotgun (WGS) entry which is preliminary data.</text>
</comment>
<keyword evidence="2" id="KW-1185">Reference proteome</keyword>
<protein>
    <submittedName>
        <fullName evidence="1">Uncharacterized protein</fullName>
    </submittedName>
</protein>
<reference evidence="1" key="1">
    <citation type="submission" date="2018-11" db="EMBL/GenBank/DDBJ databases">
        <authorList>
            <consortium name="Pathogen Informatics"/>
        </authorList>
    </citation>
    <scope>NUCLEOTIDE SEQUENCE</scope>
</reference>
<dbReference type="EMBL" id="CAAALY010247989">
    <property type="protein sequence ID" value="VEL34594.1"/>
    <property type="molecule type" value="Genomic_DNA"/>
</dbReference>
<dbReference type="Proteomes" id="UP000784294">
    <property type="component" value="Unassembled WGS sequence"/>
</dbReference>
<sequence length="44" mass="5489">MSPSELFSLWRQSFGELRSFCWLSLNEFFFLWRQSFGELRSFCW</sequence>
<evidence type="ECO:0000313" key="1">
    <source>
        <dbReference type="EMBL" id="VEL34594.1"/>
    </source>
</evidence>
<gene>
    <name evidence="1" type="ORF">PXEA_LOCUS28034</name>
</gene>
<accession>A0A448XE19</accession>
<proteinExistence type="predicted"/>
<organism evidence="1 2">
    <name type="scientific">Protopolystoma xenopodis</name>
    <dbReference type="NCBI Taxonomy" id="117903"/>
    <lineage>
        <taxon>Eukaryota</taxon>
        <taxon>Metazoa</taxon>
        <taxon>Spiralia</taxon>
        <taxon>Lophotrochozoa</taxon>
        <taxon>Platyhelminthes</taxon>
        <taxon>Monogenea</taxon>
        <taxon>Polyopisthocotylea</taxon>
        <taxon>Polystomatidea</taxon>
        <taxon>Polystomatidae</taxon>
        <taxon>Protopolystoma</taxon>
    </lineage>
</organism>
<evidence type="ECO:0000313" key="2">
    <source>
        <dbReference type="Proteomes" id="UP000784294"/>
    </source>
</evidence>